<organism evidence="8 9">
    <name type="scientific">Trichomonas vaginalis (strain ATCC PRA-98 / G3)</name>
    <dbReference type="NCBI Taxonomy" id="412133"/>
    <lineage>
        <taxon>Eukaryota</taxon>
        <taxon>Metamonada</taxon>
        <taxon>Parabasalia</taxon>
        <taxon>Trichomonadida</taxon>
        <taxon>Trichomonadidae</taxon>
        <taxon>Trichomonas</taxon>
    </lineage>
</organism>
<dbReference type="GO" id="GO:0005524">
    <property type="term" value="F:ATP binding"/>
    <property type="evidence" value="ECO:0007669"/>
    <property type="project" value="UniProtKB-KW"/>
</dbReference>
<dbReference type="VEuPathDB" id="TrichDB:TVAG_425810"/>
<dbReference type="SUPFAM" id="SSF53613">
    <property type="entry name" value="Ribokinase-like"/>
    <property type="match status" value="1"/>
</dbReference>
<keyword evidence="3" id="KW-0808">Transferase</keyword>
<dbReference type="InParanoid" id="A2FGX0"/>
<dbReference type="CDD" id="cd01173">
    <property type="entry name" value="pyridoxal_pyridoxamine_kinase"/>
    <property type="match status" value="1"/>
</dbReference>
<dbReference type="PANTHER" id="PTHR10534:SF2">
    <property type="entry name" value="PYRIDOXAL KINASE"/>
    <property type="match status" value="1"/>
</dbReference>
<dbReference type="RefSeq" id="XP_001308759.1">
    <property type="nucleotide sequence ID" value="XM_001308758.1"/>
</dbReference>
<evidence type="ECO:0000256" key="6">
    <source>
        <dbReference type="ARBA" id="ARBA00022840"/>
    </source>
</evidence>
<name>A2FGX0_TRIV3</name>
<gene>
    <name evidence="8" type="ORF">TVAG_425810</name>
</gene>
<evidence type="ECO:0000256" key="1">
    <source>
        <dbReference type="ARBA" id="ARBA00008805"/>
    </source>
</evidence>
<dbReference type="PANTHER" id="PTHR10534">
    <property type="entry name" value="PYRIDOXAL KINASE"/>
    <property type="match status" value="1"/>
</dbReference>
<dbReference type="NCBIfam" id="TIGR00687">
    <property type="entry name" value="pyridox_kin"/>
    <property type="match status" value="1"/>
</dbReference>
<dbReference type="FunCoup" id="A2FGX0">
    <property type="interactions" value="393"/>
</dbReference>
<dbReference type="SMR" id="A2FGX0"/>
<dbReference type="GO" id="GO:0008478">
    <property type="term" value="F:pyridoxal kinase activity"/>
    <property type="evidence" value="ECO:0000318"/>
    <property type="project" value="GO_Central"/>
</dbReference>
<reference evidence="8" key="1">
    <citation type="submission" date="2006-10" db="EMBL/GenBank/DDBJ databases">
        <authorList>
            <person name="Amadeo P."/>
            <person name="Zhao Q."/>
            <person name="Wortman J."/>
            <person name="Fraser-Liggett C."/>
            <person name="Carlton J."/>
        </authorList>
    </citation>
    <scope>NUCLEOTIDE SEQUENCE</scope>
    <source>
        <strain evidence="8">G3</strain>
    </source>
</reference>
<keyword evidence="6" id="KW-0067">ATP-binding</keyword>
<dbReference type="VEuPathDB" id="TrichDB:TVAGG3_1056310"/>
<keyword evidence="9" id="KW-1185">Reference proteome</keyword>
<evidence type="ECO:0000259" key="7">
    <source>
        <dbReference type="Pfam" id="PF08543"/>
    </source>
</evidence>
<proteinExistence type="inferred from homology"/>
<evidence type="ECO:0000313" key="8">
    <source>
        <dbReference type="EMBL" id="EAX95829.1"/>
    </source>
</evidence>
<reference evidence="8" key="2">
    <citation type="journal article" date="2007" name="Science">
        <title>Draft genome sequence of the sexually transmitted pathogen Trichomonas vaginalis.</title>
        <authorList>
            <person name="Carlton J.M."/>
            <person name="Hirt R.P."/>
            <person name="Silva J.C."/>
            <person name="Delcher A.L."/>
            <person name="Schatz M."/>
            <person name="Zhao Q."/>
            <person name="Wortman J.R."/>
            <person name="Bidwell S.L."/>
            <person name="Alsmark U.C.M."/>
            <person name="Besteiro S."/>
            <person name="Sicheritz-Ponten T."/>
            <person name="Noel C.J."/>
            <person name="Dacks J.B."/>
            <person name="Foster P.G."/>
            <person name="Simillion C."/>
            <person name="Van de Peer Y."/>
            <person name="Miranda-Saavedra D."/>
            <person name="Barton G.J."/>
            <person name="Westrop G.D."/>
            <person name="Mueller S."/>
            <person name="Dessi D."/>
            <person name="Fiori P.L."/>
            <person name="Ren Q."/>
            <person name="Paulsen I."/>
            <person name="Zhang H."/>
            <person name="Bastida-Corcuera F.D."/>
            <person name="Simoes-Barbosa A."/>
            <person name="Brown M.T."/>
            <person name="Hayes R.D."/>
            <person name="Mukherjee M."/>
            <person name="Okumura C.Y."/>
            <person name="Schneider R."/>
            <person name="Smith A.J."/>
            <person name="Vanacova S."/>
            <person name="Villalvazo M."/>
            <person name="Haas B.J."/>
            <person name="Pertea M."/>
            <person name="Feldblyum T.V."/>
            <person name="Utterback T.R."/>
            <person name="Shu C.L."/>
            <person name="Osoegawa K."/>
            <person name="de Jong P.J."/>
            <person name="Hrdy I."/>
            <person name="Horvathova L."/>
            <person name="Zubacova Z."/>
            <person name="Dolezal P."/>
            <person name="Malik S.B."/>
            <person name="Logsdon J.M. Jr."/>
            <person name="Henze K."/>
            <person name="Gupta A."/>
            <person name="Wang C.C."/>
            <person name="Dunne R.L."/>
            <person name="Upcroft J.A."/>
            <person name="Upcroft P."/>
            <person name="White O."/>
            <person name="Salzberg S.L."/>
            <person name="Tang P."/>
            <person name="Chiu C.-H."/>
            <person name="Lee Y.-S."/>
            <person name="Embley T.M."/>
            <person name="Coombs G.H."/>
            <person name="Mottram J.C."/>
            <person name="Tachezy J."/>
            <person name="Fraser-Liggett C.M."/>
            <person name="Johnson P.J."/>
        </authorList>
    </citation>
    <scope>NUCLEOTIDE SEQUENCE [LARGE SCALE GENOMIC DNA]</scope>
    <source>
        <strain evidence="8">G3</strain>
    </source>
</reference>
<dbReference type="GO" id="GO:0005829">
    <property type="term" value="C:cytosol"/>
    <property type="evidence" value="ECO:0000318"/>
    <property type="project" value="GO_Central"/>
</dbReference>
<dbReference type="STRING" id="5722.A2FGX0"/>
<protein>
    <recommendedName>
        <fullName evidence="2">pyridoxal kinase</fullName>
        <ecNumber evidence="2">2.7.1.35</ecNumber>
    </recommendedName>
</protein>
<sequence length="289" mass="32702">MAPPLVLTIQSHMTHGRSGNRSAVLPIEVNGIDCDPINTVNFSTHTAYPHIRGTKMTPQELEDILEGLRMNNILKMYTHLLTGYIGDPHIIKVIANLRKELGNGVHYLCDPVLGDSGELYVDPECKQLFKEVLVPIADTITPNQYEAEWLTDMKLNTPQDLLEIVKKLHELGPKNVAISSIEWKHRFVFFSFENGKIQLPVETKSYDRSFDGPGDVFAALLLSNMIKYPEDYEKVAKNTVNGTFCVIKNTFELGFRELAIPQSVEELIHPPELFQPITIEQFLKTNVNE</sequence>
<dbReference type="EMBL" id="DS113786">
    <property type="protein sequence ID" value="EAX95829.1"/>
    <property type="molecule type" value="Genomic_DNA"/>
</dbReference>
<keyword evidence="4" id="KW-0547">Nucleotide-binding</keyword>
<dbReference type="Gene3D" id="3.40.1190.20">
    <property type="match status" value="1"/>
</dbReference>
<dbReference type="InterPro" id="IPR029056">
    <property type="entry name" value="Ribokinase-like"/>
</dbReference>
<comment type="similarity">
    <text evidence="1">Belongs to the pyridoxine kinase family.</text>
</comment>
<evidence type="ECO:0000256" key="2">
    <source>
        <dbReference type="ARBA" id="ARBA00012104"/>
    </source>
</evidence>
<dbReference type="AlphaFoldDB" id="A2FGX0"/>
<dbReference type="Proteomes" id="UP000001542">
    <property type="component" value="Unassembled WGS sequence"/>
</dbReference>
<dbReference type="GO" id="GO:0009443">
    <property type="term" value="P:pyridoxal 5'-phosphate salvage"/>
    <property type="evidence" value="ECO:0000318"/>
    <property type="project" value="GO_Central"/>
</dbReference>
<evidence type="ECO:0000256" key="4">
    <source>
        <dbReference type="ARBA" id="ARBA00022741"/>
    </source>
</evidence>
<dbReference type="InterPro" id="IPR004625">
    <property type="entry name" value="PyrdxlKinase"/>
</dbReference>
<evidence type="ECO:0000256" key="5">
    <source>
        <dbReference type="ARBA" id="ARBA00022777"/>
    </source>
</evidence>
<accession>A2FGX0</accession>
<dbReference type="OrthoDB" id="2104723at2759"/>
<evidence type="ECO:0000256" key="3">
    <source>
        <dbReference type="ARBA" id="ARBA00022679"/>
    </source>
</evidence>
<dbReference type="Pfam" id="PF08543">
    <property type="entry name" value="Phos_pyr_kin"/>
    <property type="match status" value="1"/>
</dbReference>
<feature type="domain" description="Pyridoxamine kinase/Phosphomethylpyrimidine kinase" evidence="7">
    <location>
        <begin position="82"/>
        <end position="233"/>
    </location>
</feature>
<dbReference type="OMA" id="AWTHQHP"/>
<dbReference type="EC" id="2.7.1.35" evidence="2"/>
<dbReference type="KEGG" id="tva:4753589"/>
<keyword evidence="5 8" id="KW-0418">Kinase</keyword>
<dbReference type="FunFam" id="3.40.1190.20:FF:000125">
    <property type="entry name" value="Pyridoxal kinase family protein"/>
    <property type="match status" value="1"/>
</dbReference>
<dbReference type="InterPro" id="IPR013749">
    <property type="entry name" value="PM/HMP-P_kinase-1"/>
</dbReference>
<evidence type="ECO:0000313" key="9">
    <source>
        <dbReference type="Proteomes" id="UP000001542"/>
    </source>
</evidence>
<dbReference type="eggNOG" id="KOG2599">
    <property type="taxonomic scope" value="Eukaryota"/>
</dbReference>